<dbReference type="HOGENOM" id="CLU_163531_0_0_1"/>
<accession>U9UNY4</accession>
<organism evidence="1">
    <name type="scientific">Rhizophagus irregularis (strain DAOM 181602 / DAOM 197198 / MUCL 43194)</name>
    <name type="common">Arbuscular mycorrhizal fungus</name>
    <name type="synonym">Glomus intraradices</name>
    <dbReference type="NCBI Taxonomy" id="747089"/>
    <lineage>
        <taxon>Eukaryota</taxon>
        <taxon>Fungi</taxon>
        <taxon>Fungi incertae sedis</taxon>
        <taxon>Mucoromycota</taxon>
        <taxon>Glomeromycotina</taxon>
        <taxon>Glomeromycetes</taxon>
        <taxon>Glomerales</taxon>
        <taxon>Glomeraceae</taxon>
        <taxon>Rhizophagus</taxon>
    </lineage>
</organism>
<dbReference type="AlphaFoldDB" id="U9UNY4"/>
<dbReference type="EMBL" id="KI276457">
    <property type="protein sequence ID" value="ESA21422.1"/>
    <property type="molecule type" value="Genomic_DNA"/>
</dbReference>
<dbReference type="VEuPathDB" id="FungiDB:RhiirFUN_013106"/>
<evidence type="ECO:0000313" key="1">
    <source>
        <dbReference type="EMBL" id="ESA21422.1"/>
    </source>
</evidence>
<gene>
    <name evidence="1" type="ORF">GLOINDRAFT_17491</name>
</gene>
<proteinExistence type="predicted"/>
<protein>
    <submittedName>
        <fullName evidence="1">Uncharacterized protein</fullName>
    </submittedName>
</protein>
<sequence length="124" mass="14752">MYNLERNLPPRSTRATRRAQRLIDERKPNRSIEHYDTMTDFMKSYCDSNNSEHQIILYKEMEEFNKHFGSNTHTTVRNRVYHFLPPGASTDTSDDTKEIERRPNKRIYASSTNLLPDFRSQVPK</sequence>
<reference evidence="1" key="1">
    <citation type="submission" date="2013-07" db="EMBL/GenBank/DDBJ databases">
        <title>The genome of an arbuscular mycorrhizal fungus provides insights into the evolution of the oldest plant symbiosis.</title>
        <authorList>
            <consortium name="DOE Joint Genome Institute"/>
            <person name="Tisserant E."/>
            <person name="Malbreil M."/>
            <person name="Kuo A."/>
            <person name="Kohler A."/>
            <person name="Symeonidi A."/>
            <person name="Balestrini R."/>
            <person name="Charron P."/>
            <person name="Duensing N."/>
            <person name="Frei-dit-Frey N."/>
            <person name="Gianinazzi-Pearson V."/>
            <person name="Gilbert B."/>
            <person name="Handa Y."/>
            <person name="Hijri M."/>
            <person name="Kaul R."/>
            <person name="Kawaguchi M."/>
            <person name="Krajinski F."/>
            <person name="Lammers P."/>
            <person name="Lapierre D."/>
            <person name="Masclaux F.G."/>
            <person name="Murat C."/>
            <person name="Morin E."/>
            <person name="Ndikumana S."/>
            <person name="Pagni M."/>
            <person name="Petitpierre D."/>
            <person name="Requena N."/>
            <person name="Rosikiewicz P."/>
            <person name="Riley R."/>
            <person name="Saito K."/>
            <person name="San Clemente H."/>
            <person name="Shapiro H."/>
            <person name="van Tuinen D."/>
            <person name="Becard G."/>
            <person name="Bonfante P."/>
            <person name="Paszkowski U."/>
            <person name="Shachar-Hill Y."/>
            <person name="Young J.P."/>
            <person name="Sanders I.R."/>
            <person name="Henrissat B."/>
            <person name="Rensing S.A."/>
            <person name="Grigoriev I.V."/>
            <person name="Corradi N."/>
            <person name="Roux C."/>
            <person name="Martin F."/>
        </authorList>
    </citation>
    <scope>NUCLEOTIDE SEQUENCE</scope>
    <source>
        <strain evidence="1">DAOM 197198</strain>
    </source>
</reference>
<name>U9UNY4_RHIID</name>